<feature type="compositionally biased region" description="Polar residues" evidence="1">
    <location>
        <begin position="147"/>
        <end position="157"/>
    </location>
</feature>
<keyword evidence="3" id="KW-1185">Reference proteome</keyword>
<proteinExistence type="predicted"/>
<protein>
    <submittedName>
        <fullName evidence="2">Uncharacterized protein</fullName>
    </submittedName>
</protein>
<dbReference type="EMBL" id="BAABKP010000002">
    <property type="protein sequence ID" value="GAA4796535.1"/>
    <property type="molecule type" value="Genomic_DNA"/>
</dbReference>
<comment type="caution">
    <text evidence="2">The sequence shown here is derived from an EMBL/GenBank/DDBJ whole genome shotgun (WGS) entry which is preliminary data.</text>
</comment>
<evidence type="ECO:0000256" key="1">
    <source>
        <dbReference type="SAM" id="MobiDB-lite"/>
    </source>
</evidence>
<reference evidence="3" key="1">
    <citation type="journal article" date="2019" name="Int. J. Syst. Evol. Microbiol.">
        <title>The Global Catalogue of Microorganisms (GCM) 10K type strain sequencing project: providing services to taxonomists for standard genome sequencing and annotation.</title>
        <authorList>
            <consortium name="The Broad Institute Genomics Platform"/>
            <consortium name="The Broad Institute Genome Sequencing Center for Infectious Disease"/>
            <person name="Wu L."/>
            <person name="Ma J."/>
        </authorList>
    </citation>
    <scope>NUCLEOTIDE SEQUENCE [LARGE SCALE GENOMIC DNA]</scope>
    <source>
        <strain evidence="3">JCM 18541</strain>
    </source>
</reference>
<sequence length="166" mass="17396">MDPLTVILQPLAMQPFATWHPTRAVWGTHQPDLFGRQAPYSETWPTCGMTHDGSAYRLHFPALITIASVSSSSPTAGALFRTPLATDSSRGGETMETVRARGGTIALSHQIIDLALNGPGGSTINSNAAETLFALVDSIFVAGGDTPTPSHDGSTSPDAAPLPPQF</sequence>
<organism evidence="2 3">
    <name type="scientific">Rothia endophytica</name>
    <dbReference type="NCBI Taxonomy" id="1324766"/>
    <lineage>
        <taxon>Bacteria</taxon>
        <taxon>Bacillati</taxon>
        <taxon>Actinomycetota</taxon>
        <taxon>Actinomycetes</taxon>
        <taxon>Micrococcales</taxon>
        <taxon>Micrococcaceae</taxon>
        <taxon>Rothia</taxon>
    </lineage>
</organism>
<gene>
    <name evidence="2" type="ORF">GCM10023352_14940</name>
</gene>
<evidence type="ECO:0000313" key="3">
    <source>
        <dbReference type="Proteomes" id="UP001500187"/>
    </source>
</evidence>
<accession>A0ABP9BNF3</accession>
<dbReference type="Proteomes" id="UP001500187">
    <property type="component" value="Unassembled WGS sequence"/>
</dbReference>
<name>A0ABP9BNF3_9MICC</name>
<evidence type="ECO:0000313" key="2">
    <source>
        <dbReference type="EMBL" id="GAA4796535.1"/>
    </source>
</evidence>
<feature type="region of interest" description="Disordered" evidence="1">
    <location>
        <begin position="144"/>
        <end position="166"/>
    </location>
</feature>